<dbReference type="GO" id="GO:0016787">
    <property type="term" value="F:hydrolase activity"/>
    <property type="evidence" value="ECO:0007669"/>
    <property type="project" value="UniProtKB-KW"/>
</dbReference>
<dbReference type="Pfam" id="PF02626">
    <property type="entry name" value="CT_A_B"/>
    <property type="match status" value="1"/>
</dbReference>
<dbReference type="GO" id="GO:0005524">
    <property type="term" value="F:ATP binding"/>
    <property type="evidence" value="ECO:0007669"/>
    <property type="project" value="UniProtKB-KW"/>
</dbReference>
<dbReference type="SMART" id="SM00797">
    <property type="entry name" value="AHS2"/>
    <property type="match status" value="1"/>
</dbReference>
<evidence type="ECO:0000256" key="2">
    <source>
        <dbReference type="ARBA" id="ARBA00022801"/>
    </source>
</evidence>
<proteinExistence type="predicted"/>
<dbReference type="AlphaFoldDB" id="A0A6H1Q1K5"/>
<evidence type="ECO:0000256" key="3">
    <source>
        <dbReference type="ARBA" id="ARBA00022840"/>
    </source>
</evidence>
<organism evidence="5 6">
    <name type="scientific">Candidatus Pelagibacter giovannonii</name>
    <dbReference type="NCBI Taxonomy" id="2563896"/>
    <lineage>
        <taxon>Bacteria</taxon>
        <taxon>Pseudomonadati</taxon>
        <taxon>Pseudomonadota</taxon>
        <taxon>Alphaproteobacteria</taxon>
        <taxon>Candidatus Pelagibacterales</taxon>
        <taxon>Candidatus Pelagibacteraceae</taxon>
        <taxon>Candidatus Pelagibacter</taxon>
    </lineage>
</organism>
<dbReference type="Proteomes" id="UP000501094">
    <property type="component" value="Chromosome"/>
</dbReference>
<dbReference type="InterPro" id="IPR029000">
    <property type="entry name" value="Cyclophilin-like_dom_sf"/>
</dbReference>
<gene>
    <name evidence="5" type="ORF">E5R92_02750</name>
</gene>
<accession>A0A6H1Q1K5</accession>
<dbReference type="SUPFAM" id="SSF50891">
    <property type="entry name" value="Cyclophilin-like"/>
    <property type="match status" value="1"/>
</dbReference>
<sequence length="317" mass="35843">MNKAYFEILRAGVNTTIQDKGRNHLYHVGIAVSGAIDQRNYILSNRLVENQLDEPVLEFAYQGPLLKLRNGKINFAISGDIFFKIIRKNLEVEEGECYKSYFLDEEDQIDIISTKNSTYGYLAVNDGFDVEKTWGSYSINTKANIGPNNGKKYSLNDKIFIKKIDIKSPINKKINFDYSTDSIIRIIKGTNFDYFSKDAIDKFFNEDFLITNLVDRMGIRLKGPKLENIKNTNIKSEGLVRGVIQVPADGNPIIMMSDHGTVGGYPKIGVVITADLDLVGQLTPGTKINFKEVSLEEAQNIFKAYTEDTNRYLNECN</sequence>
<dbReference type="NCBIfam" id="TIGR00724">
    <property type="entry name" value="urea_amlyse_rel"/>
    <property type="match status" value="1"/>
</dbReference>
<reference evidence="5 6" key="1">
    <citation type="journal article" date="2020" name="Nat. Microbiol.">
        <title>Lysogenic host-virus interactions in SAR11 marine bacteria.</title>
        <authorList>
            <person name="Morris R.M."/>
            <person name="Cain K.R."/>
            <person name="Hvorecny K.L."/>
            <person name="Kollman J.M."/>
        </authorList>
    </citation>
    <scope>NUCLEOTIDE SEQUENCE [LARGE SCALE GENOMIC DNA]</scope>
    <source>
        <strain evidence="5 6">NP1</strain>
    </source>
</reference>
<keyword evidence="3" id="KW-0067">ATP-binding</keyword>
<keyword evidence="6" id="KW-1185">Reference proteome</keyword>
<dbReference type="KEGG" id="peg:E5R92_02750"/>
<keyword evidence="2" id="KW-0378">Hydrolase</keyword>
<evidence type="ECO:0000259" key="4">
    <source>
        <dbReference type="SMART" id="SM00797"/>
    </source>
</evidence>
<dbReference type="GO" id="GO:0016740">
    <property type="term" value="F:transferase activity"/>
    <property type="evidence" value="ECO:0007669"/>
    <property type="project" value="UniProtKB-KW"/>
</dbReference>
<dbReference type="PANTHER" id="PTHR43309:SF5">
    <property type="entry name" value="5-OXOPROLINASE SUBUNIT C"/>
    <property type="match status" value="1"/>
</dbReference>
<dbReference type="PANTHER" id="PTHR43309">
    <property type="entry name" value="5-OXOPROLINASE SUBUNIT C"/>
    <property type="match status" value="1"/>
</dbReference>
<keyword evidence="5" id="KW-0808">Transferase</keyword>
<feature type="domain" description="Carboxyltransferase" evidence="4">
    <location>
        <begin position="27"/>
        <end position="309"/>
    </location>
</feature>
<dbReference type="InterPro" id="IPR052708">
    <property type="entry name" value="PxpC"/>
</dbReference>
<name>A0A6H1Q1K5_9PROT</name>
<dbReference type="InterPro" id="IPR003778">
    <property type="entry name" value="CT_A_B"/>
</dbReference>
<keyword evidence="1" id="KW-0547">Nucleotide-binding</keyword>
<dbReference type="Gene3D" id="2.40.100.10">
    <property type="entry name" value="Cyclophilin-like"/>
    <property type="match status" value="1"/>
</dbReference>
<evidence type="ECO:0000313" key="6">
    <source>
        <dbReference type="Proteomes" id="UP000501094"/>
    </source>
</evidence>
<protein>
    <submittedName>
        <fullName evidence="5">Biotin-dependent carboxyltransferase</fullName>
    </submittedName>
</protein>
<evidence type="ECO:0000256" key="1">
    <source>
        <dbReference type="ARBA" id="ARBA00022741"/>
    </source>
</evidence>
<dbReference type="EMBL" id="CP038852">
    <property type="protein sequence ID" value="QIZ20704.1"/>
    <property type="molecule type" value="Genomic_DNA"/>
</dbReference>
<dbReference type="RefSeq" id="WP_168606586.1">
    <property type="nucleotide sequence ID" value="NZ_CP038852.1"/>
</dbReference>
<evidence type="ECO:0000313" key="5">
    <source>
        <dbReference type="EMBL" id="QIZ20704.1"/>
    </source>
</evidence>